<dbReference type="AlphaFoldDB" id="A0A9X2GGT1"/>
<feature type="signal peptide" evidence="1">
    <location>
        <begin position="1"/>
        <end position="28"/>
    </location>
</feature>
<dbReference type="RefSeq" id="WP_253744366.1">
    <property type="nucleotide sequence ID" value="NZ_BAABKA010000015.1"/>
</dbReference>
<name>A0A9X2GGT1_9ACTN</name>
<accession>A0A9X2GGT1</accession>
<evidence type="ECO:0000313" key="3">
    <source>
        <dbReference type="EMBL" id="MCP2357229.1"/>
    </source>
</evidence>
<organism evidence="3 4">
    <name type="scientific">Nonomuraea thailandensis</name>
    <dbReference type="NCBI Taxonomy" id="1188745"/>
    <lineage>
        <taxon>Bacteria</taxon>
        <taxon>Bacillati</taxon>
        <taxon>Actinomycetota</taxon>
        <taxon>Actinomycetes</taxon>
        <taxon>Streptosporangiales</taxon>
        <taxon>Streptosporangiaceae</taxon>
        <taxon>Nonomuraea</taxon>
    </lineage>
</organism>
<reference evidence="3" key="1">
    <citation type="submission" date="2022-06" db="EMBL/GenBank/DDBJ databases">
        <title>Sequencing the genomes of 1000 actinobacteria strains.</title>
        <authorList>
            <person name="Klenk H.-P."/>
        </authorList>
    </citation>
    <scope>NUCLEOTIDE SEQUENCE</scope>
    <source>
        <strain evidence="3">DSM 46694</strain>
    </source>
</reference>
<gene>
    <name evidence="3" type="ORF">HD597_004249</name>
</gene>
<dbReference type="Pfam" id="PF13930">
    <property type="entry name" value="Endonuclea_NS_2"/>
    <property type="match status" value="1"/>
</dbReference>
<evidence type="ECO:0000313" key="4">
    <source>
        <dbReference type="Proteomes" id="UP001139648"/>
    </source>
</evidence>
<dbReference type="Proteomes" id="UP001139648">
    <property type="component" value="Unassembled WGS sequence"/>
</dbReference>
<keyword evidence="1" id="KW-0732">Signal</keyword>
<proteinExistence type="predicted"/>
<dbReference type="EMBL" id="JAMZEB010000002">
    <property type="protein sequence ID" value="MCP2357229.1"/>
    <property type="molecule type" value="Genomic_DNA"/>
</dbReference>
<sequence length="220" mass="24038">MPALLPALRRASAAALLLTAGAAAPAYAPDSAPCERHLKPAHTYHAHRQTFTTDDTGRPVEALARKLVDRSATRTACQSTVGDWGGRGDWNGGHLIAASFDGVGLRYNLVPMRGRQINQGLMKRVEDGARSCLEGDRAVTDYRVRLRYPGRTALAPDQIRITLSAGGDLDFTLPNRELTTGELRTRQEEITRMFEKFCANGIGRQQMMRGNVVGSLHARS</sequence>
<keyword evidence="4" id="KW-1185">Reference proteome</keyword>
<comment type="caution">
    <text evidence="3">The sequence shown here is derived from an EMBL/GenBank/DDBJ whole genome shotgun (WGS) entry which is preliminary data.</text>
</comment>
<evidence type="ECO:0000256" key="1">
    <source>
        <dbReference type="SAM" id="SignalP"/>
    </source>
</evidence>
<evidence type="ECO:0000259" key="2">
    <source>
        <dbReference type="Pfam" id="PF13930"/>
    </source>
</evidence>
<dbReference type="Gene3D" id="3.40.570.10">
    <property type="entry name" value="Extracellular Endonuclease, subunit A"/>
    <property type="match status" value="1"/>
</dbReference>
<feature type="chain" id="PRO_5040827439" description="Type VII secretion system protein EssD-like domain-containing protein" evidence="1">
    <location>
        <begin position="29"/>
        <end position="220"/>
    </location>
</feature>
<dbReference type="InterPro" id="IPR044927">
    <property type="entry name" value="Endonuclea_NS_2"/>
</dbReference>
<protein>
    <recommendedName>
        <fullName evidence="2">Type VII secretion system protein EssD-like domain-containing protein</fullName>
    </recommendedName>
</protein>
<feature type="domain" description="Type VII secretion system protein EssD-like" evidence="2">
    <location>
        <begin position="43"/>
        <end position="163"/>
    </location>
</feature>
<dbReference type="InterPro" id="IPR044929">
    <property type="entry name" value="DNA/RNA_non-sp_Endonuclease_sf"/>
</dbReference>